<evidence type="ECO:0000256" key="4">
    <source>
        <dbReference type="SAM" id="MobiDB-lite"/>
    </source>
</evidence>
<dbReference type="InterPro" id="IPR019826">
    <property type="entry name" value="Carboxylesterase_B_AS"/>
</dbReference>
<comment type="similarity">
    <text evidence="1 3">Belongs to the type-B carboxylesterase/lipase family.</text>
</comment>
<dbReference type="GO" id="GO:0052689">
    <property type="term" value="F:carboxylic ester hydrolase activity"/>
    <property type="evidence" value="ECO:0007669"/>
    <property type="project" value="TreeGrafter"/>
</dbReference>
<dbReference type="EC" id="3.1.1.-" evidence="3"/>
<evidence type="ECO:0000256" key="1">
    <source>
        <dbReference type="ARBA" id="ARBA00005964"/>
    </source>
</evidence>
<evidence type="ECO:0000259" key="5">
    <source>
        <dbReference type="Pfam" id="PF00135"/>
    </source>
</evidence>
<proteinExistence type="inferred from homology"/>
<feature type="domain" description="Carboxylesterase type B" evidence="5">
    <location>
        <begin position="23"/>
        <end position="359"/>
    </location>
</feature>
<evidence type="ECO:0000313" key="7">
    <source>
        <dbReference type="Proteomes" id="UP000054565"/>
    </source>
</evidence>
<dbReference type="Gene3D" id="3.40.50.1820">
    <property type="entry name" value="alpha/beta hydrolase"/>
    <property type="match status" value="1"/>
</dbReference>
<dbReference type="Proteomes" id="UP000054565">
    <property type="component" value="Unassembled WGS sequence"/>
</dbReference>
<evidence type="ECO:0000256" key="2">
    <source>
        <dbReference type="ARBA" id="ARBA00022801"/>
    </source>
</evidence>
<protein>
    <recommendedName>
        <fullName evidence="3">Carboxylic ester hydrolase</fullName>
        <ecNumber evidence="3">3.1.1.-</ecNumber>
    </recommendedName>
</protein>
<gene>
    <name evidence="6" type="ORF">CIRG_10312</name>
</gene>
<feature type="region of interest" description="Disordered" evidence="4">
    <location>
        <begin position="511"/>
        <end position="537"/>
    </location>
</feature>
<evidence type="ECO:0000313" key="6">
    <source>
        <dbReference type="EMBL" id="KMP02489.1"/>
    </source>
</evidence>
<feature type="signal peptide" evidence="3">
    <location>
        <begin position="1"/>
        <end position="20"/>
    </location>
</feature>
<dbReference type="Pfam" id="PF00135">
    <property type="entry name" value="COesterase"/>
    <property type="match status" value="2"/>
</dbReference>
<dbReference type="SUPFAM" id="SSF53474">
    <property type="entry name" value="alpha/beta-Hydrolases"/>
    <property type="match status" value="1"/>
</dbReference>
<name>A0A0J6Y617_COCIT</name>
<feature type="compositionally biased region" description="Polar residues" evidence="4">
    <location>
        <begin position="521"/>
        <end position="537"/>
    </location>
</feature>
<dbReference type="AlphaFoldDB" id="A0A0J6Y617"/>
<dbReference type="InterPro" id="IPR029058">
    <property type="entry name" value="AB_hydrolase_fold"/>
</dbReference>
<keyword evidence="3" id="KW-0732">Signal</keyword>
<feature type="chain" id="PRO_5005119917" description="Carboxylic ester hydrolase" evidence="3">
    <location>
        <begin position="21"/>
        <end position="557"/>
    </location>
</feature>
<dbReference type="InterPro" id="IPR002018">
    <property type="entry name" value="CarbesteraseB"/>
</dbReference>
<dbReference type="PROSITE" id="PS00122">
    <property type="entry name" value="CARBOXYLESTERASE_B_1"/>
    <property type="match status" value="1"/>
</dbReference>
<dbReference type="ESTHER" id="cocp7-c5pe69">
    <property type="family name" value="Fungal_carboxylesterase_lipase"/>
</dbReference>
<dbReference type="InterPro" id="IPR050654">
    <property type="entry name" value="AChE-related_enzymes"/>
</dbReference>
<evidence type="ECO:0000256" key="3">
    <source>
        <dbReference type="RuleBase" id="RU361235"/>
    </source>
</evidence>
<reference evidence="7" key="1">
    <citation type="journal article" date="2010" name="Genome Res.">
        <title>Population genomic sequencing of Coccidioides fungi reveals recent hybridization and transposon control.</title>
        <authorList>
            <person name="Neafsey D.E."/>
            <person name="Barker B.M."/>
            <person name="Sharpton T.J."/>
            <person name="Stajich J.E."/>
            <person name="Park D.J."/>
            <person name="Whiston E."/>
            <person name="Hung C.-Y."/>
            <person name="McMahan C."/>
            <person name="White J."/>
            <person name="Sykes S."/>
            <person name="Heiman D."/>
            <person name="Young S."/>
            <person name="Zeng Q."/>
            <person name="Abouelleil A."/>
            <person name="Aftuck L."/>
            <person name="Bessette D."/>
            <person name="Brown A."/>
            <person name="FitzGerald M."/>
            <person name="Lui A."/>
            <person name="Macdonald J.P."/>
            <person name="Priest M."/>
            <person name="Orbach M.J."/>
            <person name="Galgiani J.N."/>
            <person name="Kirkland T.N."/>
            <person name="Cole G.T."/>
            <person name="Birren B.W."/>
            <person name="Henn M.R."/>
            <person name="Taylor J.W."/>
            <person name="Rounsley S.D."/>
        </authorList>
    </citation>
    <scope>NUCLEOTIDE SEQUENCE [LARGE SCALE GENOMIC DNA]</scope>
    <source>
        <strain evidence="7">RMSCC 2394</strain>
    </source>
</reference>
<accession>A0A0J6Y617</accession>
<dbReference type="STRING" id="404692.A0A0J6Y617"/>
<dbReference type="OrthoDB" id="408631at2759"/>
<dbReference type="EMBL" id="DS028103">
    <property type="protein sequence ID" value="KMP02489.1"/>
    <property type="molecule type" value="Genomic_DNA"/>
</dbReference>
<dbReference type="PANTHER" id="PTHR43918">
    <property type="entry name" value="ACETYLCHOLINESTERASE"/>
    <property type="match status" value="1"/>
</dbReference>
<dbReference type="PANTHER" id="PTHR43918:SF4">
    <property type="entry name" value="CARBOXYLIC ESTER HYDROLASE"/>
    <property type="match status" value="1"/>
</dbReference>
<sequence length="557" mass="60923">MKLTGRLCFAAVSLFWGVLGDCLTVNTTNGLITGHPAPFASGVKEFLGIPYAKAPVGQLRFKPPQRYVGNEPYVASNFSSSQGADCVFTPSKLVAFPDATPNFAEIFTSFTGGRGNPQSEDCLTLNIWTKGLNNAKRPVLVFFYGGRFTTGDTNTPFYNGQFFSAAEDVIVVTVNYRVSIFGFPGAPGQTQNLGLRDQRLAVEWLRDNVKAFGGDPKKITIFGQSSGSLSVDAYAFAYTQDPIVAGLIEHSGTIFSFDLNSRELATKHWYNASALVGCGSEGDVLPCMMSKSAVELKAAAASVKPPPNTSVARSQPVFQPVPDGDIVFDDYHSLASQGKFARVPMIVGHTDQESSFYNISAWARGSVLTDAEWAQFVTDVFNCPSMEEADYRNNYHVPVWRYRYFADWDNTRLFPNSAAYHGVDLHMIFGNSQGVTGDPESPAQTQLKKTMQKAWATFAANPWTGLRDLGWPMYRKNVHPAYRHKLLATGLAIAGANDDLQYARIKTSSDAPRDCIESPQLLGNRSPSLSTSTPIPKTIEQSGQRMGFFMKPATQLA</sequence>
<keyword evidence="2 3" id="KW-0378">Hydrolase</keyword>
<organism evidence="6 7">
    <name type="scientific">Coccidioides immitis RMSCC 2394</name>
    <dbReference type="NCBI Taxonomy" id="404692"/>
    <lineage>
        <taxon>Eukaryota</taxon>
        <taxon>Fungi</taxon>
        <taxon>Dikarya</taxon>
        <taxon>Ascomycota</taxon>
        <taxon>Pezizomycotina</taxon>
        <taxon>Eurotiomycetes</taxon>
        <taxon>Eurotiomycetidae</taxon>
        <taxon>Onygenales</taxon>
        <taxon>Onygenaceae</taxon>
        <taxon>Coccidioides</taxon>
    </lineage>
</organism>
<feature type="domain" description="Carboxylesterase type B" evidence="5">
    <location>
        <begin position="374"/>
        <end position="477"/>
    </location>
</feature>